<evidence type="ECO:0000313" key="3">
    <source>
        <dbReference type="Proteomes" id="UP000054270"/>
    </source>
</evidence>
<dbReference type="STRING" id="945553.A0A0D2KQ23"/>
<reference evidence="3" key="1">
    <citation type="submission" date="2014-04" db="EMBL/GenBank/DDBJ databases">
        <title>Evolutionary Origins and Diversification of the Mycorrhizal Mutualists.</title>
        <authorList>
            <consortium name="DOE Joint Genome Institute"/>
            <consortium name="Mycorrhizal Genomics Consortium"/>
            <person name="Kohler A."/>
            <person name="Kuo A."/>
            <person name="Nagy L.G."/>
            <person name="Floudas D."/>
            <person name="Copeland A."/>
            <person name="Barry K.W."/>
            <person name="Cichocki N."/>
            <person name="Veneault-Fourrey C."/>
            <person name="LaButti K."/>
            <person name="Lindquist E.A."/>
            <person name="Lipzen A."/>
            <person name="Lundell T."/>
            <person name="Morin E."/>
            <person name="Murat C."/>
            <person name="Riley R."/>
            <person name="Ohm R."/>
            <person name="Sun H."/>
            <person name="Tunlid A."/>
            <person name="Henrissat B."/>
            <person name="Grigoriev I.V."/>
            <person name="Hibbett D.S."/>
            <person name="Martin F."/>
        </authorList>
    </citation>
    <scope>NUCLEOTIDE SEQUENCE [LARGE SCALE GENOMIC DNA]</scope>
    <source>
        <strain evidence="3">FD-334 SS-4</strain>
    </source>
</reference>
<feature type="compositionally biased region" description="Basic and acidic residues" evidence="1">
    <location>
        <begin position="13"/>
        <end position="34"/>
    </location>
</feature>
<keyword evidence="3" id="KW-1185">Reference proteome</keyword>
<name>A0A0D2KQ23_HYPSF</name>
<evidence type="ECO:0000256" key="1">
    <source>
        <dbReference type="SAM" id="MobiDB-lite"/>
    </source>
</evidence>
<feature type="region of interest" description="Disordered" evidence="1">
    <location>
        <begin position="260"/>
        <end position="294"/>
    </location>
</feature>
<feature type="compositionally biased region" description="Polar residues" evidence="1">
    <location>
        <begin position="265"/>
        <end position="275"/>
    </location>
</feature>
<dbReference type="Proteomes" id="UP000054270">
    <property type="component" value="Unassembled WGS sequence"/>
</dbReference>
<proteinExistence type="predicted"/>
<dbReference type="AlphaFoldDB" id="A0A0D2KQ23"/>
<evidence type="ECO:0000313" key="2">
    <source>
        <dbReference type="EMBL" id="KJA16692.1"/>
    </source>
</evidence>
<dbReference type="Gene3D" id="4.10.60.10">
    <property type="entry name" value="Zinc finger, CCHC-type"/>
    <property type="match status" value="1"/>
</dbReference>
<evidence type="ECO:0008006" key="4">
    <source>
        <dbReference type="Google" id="ProtNLM"/>
    </source>
</evidence>
<feature type="region of interest" description="Disordered" evidence="1">
    <location>
        <begin position="1"/>
        <end position="34"/>
    </location>
</feature>
<gene>
    <name evidence="2" type="ORF">HYPSUDRAFT_206794</name>
</gene>
<protein>
    <recommendedName>
        <fullName evidence="4">CCHC-type domain-containing protein</fullName>
    </recommendedName>
</protein>
<feature type="compositionally biased region" description="Polar residues" evidence="1">
    <location>
        <begin position="282"/>
        <end position="294"/>
    </location>
</feature>
<accession>A0A0D2KQ23</accession>
<sequence length="294" mass="33806">MTEVIDNANQKLQQEDEKRKKEIAEADRQRQEIDKTREEVLEKLKEAAQPPQGPTQTTNILGRNATPEEVLTKVNEAWKAIPDVVVAEDDEYDSYDKPEGIKFVTARLLSNGGVILEINTFYGTHFLKHPAVRRHFQKTLGKDVSIKDRQYSILVEFLPITLQQRLADMATIIEEDNFYTKGDIHQIRWMRDPENSWRKDQQYAHAVLNTRDRNRANDIIEHGIVIAGKRYKARKLEDDPKRCYKCQLIEPGHRAADCPNEEQLAHTSSNKNSAPTCLMEQTMPNIPQTANSST</sequence>
<dbReference type="OrthoDB" id="4230923at2759"/>
<dbReference type="EMBL" id="KN817616">
    <property type="protein sequence ID" value="KJA16692.1"/>
    <property type="molecule type" value="Genomic_DNA"/>
</dbReference>
<organism evidence="2 3">
    <name type="scientific">Hypholoma sublateritium (strain FD-334 SS-4)</name>
    <dbReference type="NCBI Taxonomy" id="945553"/>
    <lineage>
        <taxon>Eukaryota</taxon>
        <taxon>Fungi</taxon>
        <taxon>Dikarya</taxon>
        <taxon>Basidiomycota</taxon>
        <taxon>Agaricomycotina</taxon>
        <taxon>Agaricomycetes</taxon>
        <taxon>Agaricomycetidae</taxon>
        <taxon>Agaricales</taxon>
        <taxon>Agaricineae</taxon>
        <taxon>Strophariaceae</taxon>
        <taxon>Hypholoma</taxon>
    </lineage>
</organism>